<accession>A0ABN7WLS5</accession>
<dbReference type="Proteomes" id="UP000789901">
    <property type="component" value="Unassembled WGS sequence"/>
</dbReference>
<organism evidence="1 2">
    <name type="scientific">Gigaspora margarita</name>
    <dbReference type="NCBI Taxonomy" id="4874"/>
    <lineage>
        <taxon>Eukaryota</taxon>
        <taxon>Fungi</taxon>
        <taxon>Fungi incertae sedis</taxon>
        <taxon>Mucoromycota</taxon>
        <taxon>Glomeromycotina</taxon>
        <taxon>Glomeromycetes</taxon>
        <taxon>Diversisporales</taxon>
        <taxon>Gigasporaceae</taxon>
        <taxon>Gigaspora</taxon>
    </lineage>
</organism>
<sequence>SNPFCSKKEKEAEDPSLSSRTLLNNIKDELIKKEDKDCNIRKLYEK</sequence>
<gene>
    <name evidence="1" type="ORF">GMARGA_LOCUS32516</name>
</gene>
<evidence type="ECO:0000313" key="2">
    <source>
        <dbReference type="Proteomes" id="UP000789901"/>
    </source>
</evidence>
<proteinExistence type="predicted"/>
<comment type="caution">
    <text evidence="1">The sequence shown here is derived from an EMBL/GenBank/DDBJ whole genome shotgun (WGS) entry which is preliminary data.</text>
</comment>
<feature type="non-terminal residue" evidence="1">
    <location>
        <position position="46"/>
    </location>
</feature>
<reference evidence="1 2" key="1">
    <citation type="submission" date="2021-06" db="EMBL/GenBank/DDBJ databases">
        <authorList>
            <person name="Kallberg Y."/>
            <person name="Tangrot J."/>
            <person name="Rosling A."/>
        </authorList>
    </citation>
    <scope>NUCLEOTIDE SEQUENCE [LARGE SCALE GENOMIC DNA]</scope>
    <source>
        <strain evidence="1 2">120-4 pot B 10/14</strain>
    </source>
</reference>
<name>A0ABN7WLS5_GIGMA</name>
<keyword evidence="2" id="KW-1185">Reference proteome</keyword>
<feature type="non-terminal residue" evidence="1">
    <location>
        <position position="1"/>
    </location>
</feature>
<evidence type="ECO:0000313" key="1">
    <source>
        <dbReference type="EMBL" id="CAG8835333.1"/>
    </source>
</evidence>
<dbReference type="EMBL" id="CAJVQB010051248">
    <property type="protein sequence ID" value="CAG8835333.1"/>
    <property type="molecule type" value="Genomic_DNA"/>
</dbReference>
<protein>
    <submittedName>
        <fullName evidence="1">291_t:CDS:1</fullName>
    </submittedName>
</protein>